<dbReference type="EMBL" id="KZ308421">
    <property type="protein sequence ID" value="KAG8229269.1"/>
    <property type="molecule type" value="Genomic_DNA"/>
</dbReference>
<dbReference type="PANTHER" id="PTHR21142">
    <property type="entry name" value="SARCOGLYCANS"/>
    <property type="match status" value="1"/>
</dbReference>
<evidence type="ECO:0000256" key="17">
    <source>
        <dbReference type="SAM" id="Phobius"/>
    </source>
</evidence>
<dbReference type="InterPro" id="IPR006875">
    <property type="entry name" value="Sarcoglycan"/>
</dbReference>
<evidence type="ECO:0000256" key="15">
    <source>
        <dbReference type="ARBA" id="ARBA00026041"/>
    </source>
</evidence>
<proteinExistence type="inferred from homology"/>
<feature type="compositionally biased region" description="Basic and acidic residues" evidence="16">
    <location>
        <begin position="312"/>
        <end position="331"/>
    </location>
</feature>
<evidence type="ECO:0000256" key="1">
    <source>
        <dbReference type="ARBA" id="ARBA00002860"/>
    </source>
</evidence>
<feature type="region of interest" description="Disordered" evidence="16">
    <location>
        <begin position="305"/>
        <end position="358"/>
    </location>
</feature>
<evidence type="ECO:0000256" key="14">
    <source>
        <dbReference type="ARBA" id="ARBA00023212"/>
    </source>
</evidence>
<organism evidence="18 19">
    <name type="scientific">Ladona fulva</name>
    <name type="common">Scarce chaser dragonfly</name>
    <name type="synonym">Libellula fulva</name>
    <dbReference type="NCBI Taxonomy" id="123851"/>
    <lineage>
        <taxon>Eukaryota</taxon>
        <taxon>Metazoa</taxon>
        <taxon>Ecdysozoa</taxon>
        <taxon>Arthropoda</taxon>
        <taxon>Hexapoda</taxon>
        <taxon>Insecta</taxon>
        <taxon>Pterygota</taxon>
        <taxon>Palaeoptera</taxon>
        <taxon>Odonata</taxon>
        <taxon>Epiprocta</taxon>
        <taxon>Anisoptera</taxon>
        <taxon>Libelluloidea</taxon>
        <taxon>Libellulidae</taxon>
        <taxon>Ladona</taxon>
    </lineage>
</organism>
<dbReference type="GO" id="GO:0042383">
    <property type="term" value="C:sarcolemma"/>
    <property type="evidence" value="ECO:0007669"/>
    <property type="project" value="UniProtKB-SubCell"/>
</dbReference>
<dbReference type="GO" id="GO:0016012">
    <property type="term" value="C:sarcoglycan complex"/>
    <property type="evidence" value="ECO:0007669"/>
    <property type="project" value="InterPro"/>
</dbReference>
<sequence length="403" mass="43396">MKKMSTPMSDMSGDSTLGTLTLRDKALIKRNISRHHNSNFKAGYVPVHEPSLGRTGVRGRKTVVLWALVLLLFALAAANLCLTLTVLGVLRVGHGMEAIEFLSELGILKFRGVADLDRVTKRDGRIQGFAGSPVEISGDGGSVLIDLGTSISPRISLDEEGISMNGLESLDVFVHDGFRGQGLPGLISSHSPPAVFSTRFPNFGLPRGVSRLDVLSVTAKRLSAPVNDSLFLRSSSRVRLRGSEGAVLDGRELAWSADQDILLRSVNGSILLNGSEGVALDVRSVPLVPLPLPVPLRQMRAVAGGMMSSGGRDGKFSDSKENRQRRMDSQHKRGFHAQPNRGTANTSVSGSPKRLKPRRLHKTLKQMSEAFEKTSFGTVRVVKNHIPSGISGEDVYGASYVGM</sequence>
<evidence type="ECO:0000256" key="16">
    <source>
        <dbReference type="SAM" id="MobiDB-lite"/>
    </source>
</evidence>
<keyword evidence="7" id="KW-0963">Cytoplasm</keyword>
<dbReference type="GO" id="GO:0005856">
    <property type="term" value="C:cytoskeleton"/>
    <property type="evidence" value="ECO:0007669"/>
    <property type="project" value="UniProtKB-SubCell"/>
</dbReference>
<evidence type="ECO:0000256" key="5">
    <source>
        <dbReference type="ARBA" id="ARBA00015329"/>
    </source>
</evidence>
<keyword evidence="11 17" id="KW-0472">Membrane</keyword>
<keyword evidence="13" id="KW-0325">Glycoprotein</keyword>
<evidence type="ECO:0000256" key="4">
    <source>
        <dbReference type="ARBA" id="ARBA00007574"/>
    </source>
</evidence>
<dbReference type="AlphaFoldDB" id="A0A8K0K6F4"/>
<keyword evidence="10 17" id="KW-1133">Transmembrane helix</keyword>
<evidence type="ECO:0000256" key="12">
    <source>
        <dbReference type="ARBA" id="ARBA00023157"/>
    </source>
</evidence>
<dbReference type="PANTHER" id="PTHR21142:SF2">
    <property type="entry name" value="BETA-SARCOGLYCAN"/>
    <property type="match status" value="1"/>
</dbReference>
<dbReference type="Pfam" id="PF04790">
    <property type="entry name" value="Sarcoglycan_1"/>
    <property type="match status" value="1"/>
</dbReference>
<keyword evidence="19" id="KW-1185">Reference proteome</keyword>
<comment type="function">
    <text evidence="1">Component of the sarcoglycan complex, a subcomplex of the dystrophin-glycoprotein complex which forms a link between the F-actin cytoskeleton and the extracellular matrix.</text>
</comment>
<feature type="compositionally biased region" description="Polar residues" evidence="16">
    <location>
        <begin position="340"/>
        <end position="350"/>
    </location>
</feature>
<comment type="similarity">
    <text evidence="4">Belongs to the sarcoglycan beta/delta/gamma/zeta family.</text>
</comment>
<evidence type="ECO:0000256" key="10">
    <source>
        <dbReference type="ARBA" id="ARBA00022989"/>
    </source>
</evidence>
<keyword evidence="6" id="KW-1003">Cell membrane</keyword>
<evidence type="ECO:0000313" key="18">
    <source>
        <dbReference type="EMBL" id="KAG8229269.1"/>
    </source>
</evidence>
<keyword evidence="9" id="KW-0735">Signal-anchor</keyword>
<dbReference type="OrthoDB" id="5843723at2759"/>
<evidence type="ECO:0000313" key="19">
    <source>
        <dbReference type="Proteomes" id="UP000792457"/>
    </source>
</evidence>
<dbReference type="InterPro" id="IPR027659">
    <property type="entry name" value="Sgcb"/>
</dbReference>
<comment type="subunit">
    <text evidence="15">Cross-link to form 2 major subcomplexes: one consisting of SGCB, SGCD and SGCG and the other consisting of SGCB and SGCD. The association between SGCB and SGCG is particularly strong while SGCA is loosely associated with the other sarcoglycans.</text>
</comment>
<accession>A0A8K0K6F4</accession>
<keyword evidence="12" id="KW-1015">Disulfide bond</keyword>
<gene>
    <name evidence="18" type="ORF">J437_LFUL009629</name>
</gene>
<protein>
    <recommendedName>
        <fullName evidence="5">Beta-sarcoglycan</fullName>
    </recommendedName>
</protein>
<evidence type="ECO:0000256" key="6">
    <source>
        <dbReference type="ARBA" id="ARBA00022475"/>
    </source>
</evidence>
<name>A0A8K0K6F4_LADFU</name>
<evidence type="ECO:0000256" key="3">
    <source>
        <dbReference type="ARBA" id="ARBA00004274"/>
    </source>
</evidence>
<reference evidence="18" key="1">
    <citation type="submission" date="2013-04" db="EMBL/GenBank/DDBJ databases">
        <authorList>
            <person name="Qu J."/>
            <person name="Murali S.C."/>
            <person name="Bandaranaike D."/>
            <person name="Bellair M."/>
            <person name="Blankenburg K."/>
            <person name="Chao H."/>
            <person name="Dinh H."/>
            <person name="Doddapaneni H."/>
            <person name="Downs B."/>
            <person name="Dugan-Rocha S."/>
            <person name="Elkadiri S."/>
            <person name="Gnanaolivu R.D."/>
            <person name="Hernandez B."/>
            <person name="Javaid M."/>
            <person name="Jayaseelan J.C."/>
            <person name="Lee S."/>
            <person name="Li M."/>
            <person name="Ming W."/>
            <person name="Munidasa M."/>
            <person name="Muniz J."/>
            <person name="Nguyen L."/>
            <person name="Ongeri F."/>
            <person name="Osuji N."/>
            <person name="Pu L.-L."/>
            <person name="Puazo M."/>
            <person name="Qu C."/>
            <person name="Quiroz J."/>
            <person name="Raj R."/>
            <person name="Weissenberger G."/>
            <person name="Xin Y."/>
            <person name="Zou X."/>
            <person name="Han Y."/>
            <person name="Richards S."/>
            <person name="Worley K."/>
            <person name="Muzny D."/>
            <person name="Gibbs R."/>
        </authorList>
    </citation>
    <scope>NUCLEOTIDE SEQUENCE</scope>
    <source>
        <strain evidence="18">Sampled in the wild</strain>
    </source>
</reference>
<dbReference type="GO" id="GO:0007517">
    <property type="term" value="P:muscle organ development"/>
    <property type="evidence" value="ECO:0007669"/>
    <property type="project" value="InterPro"/>
</dbReference>
<dbReference type="Proteomes" id="UP000792457">
    <property type="component" value="Unassembled WGS sequence"/>
</dbReference>
<feature type="transmembrane region" description="Helical" evidence="17">
    <location>
        <begin position="63"/>
        <end position="90"/>
    </location>
</feature>
<comment type="caution">
    <text evidence="18">The sequence shown here is derived from an EMBL/GenBank/DDBJ whole genome shotgun (WGS) entry which is preliminary data.</text>
</comment>
<evidence type="ECO:0000256" key="13">
    <source>
        <dbReference type="ARBA" id="ARBA00023180"/>
    </source>
</evidence>
<comment type="subcellular location">
    <subcellularLocation>
        <location evidence="3">Cell membrane</location>
        <location evidence="3">Sarcolemma</location>
        <topology evidence="3">Single-pass type II membrane protein</topology>
    </subcellularLocation>
    <subcellularLocation>
        <location evidence="2">Cytoplasm</location>
        <location evidence="2">Cytoskeleton</location>
    </subcellularLocation>
</comment>
<evidence type="ECO:0000256" key="7">
    <source>
        <dbReference type="ARBA" id="ARBA00022490"/>
    </source>
</evidence>
<reference evidence="18" key="2">
    <citation type="submission" date="2017-10" db="EMBL/GenBank/DDBJ databases">
        <title>Ladona fulva Genome sequencing and assembly.</title>
        <authorList>
            <person name="Murali S."/>
            <person name="Richards S."/>
            <person name="Bandaranaike D."/>
            <person name="Bellair M."/>
            <person name="Blankenburg K."/>
            <person name="Chao H."/>
            <person name="Dinh H."/>
            <person name="Doddapaneni H."/>
            <person name="Dugan-Rocha S."/>
            <person name="Elkadiri S."/>
            <person name="Gnanaolivu R."/>
            <person name="Hernandez B."/>
            <person name="Skinner E."/>
            <person name="Javaid M."/>
            <person name="Lee S."/>
            <person name="Li M."/>
            <person name="Ming W."/>
            <person name="Munidasa M."/>
            <person name="Muniz J."/>
            <person name="Nguyen L."/>
            <person name="Hughes D."/>
            <person name="Osuji N."/>
            <person name="Pu L.-L."/>
            <person name="Puazo M."/>
            <person name="Qu C."/>
            <person name="Quiroz J."/>
            <person name="Raj R."/>
            <person name="Weissenberger G."/>
            <person name="Xin Y."/>
            <person name="Zou X."/>
            <person name="Han Y."/>
            <person name="Worley K."/>
            <person name="Muzny D."/>
            <person name="Gibbs R."/>
        </authorList>
    </citation>
    <scope>NUCLEOTIDE SEQUENCE</scope>
    <source>
        <strain evidence="18">Sampled in the wild</strain>
    </source>
</reference>
<feature type="non-terminal residue" evidence="18">
    <location>
        <position position="1"/>
    </location>
</feature>
<keyword evidence="14" id="KW-0206">Cytoskeleton</keyword>
<evidence type="ECO:0000256" key="9">
    <source>
        <dbReference type="ARBA" id="ARBA00022968"/>
    </source>
</evidence>
<evidence type="ECO:0000256" key="8">
    <source>
        <dbReference type="ARBA" id="ARBA00022692"/>
    </source>
</evidence>
<evidence type="ECO:0000256" key="2">
    <source>
        <dbReference type="ARBA" id="ARBA00004245"/>
    </source>
</evidence>
<keyword evidence="8 17" id="KW-0812">Transmembrane</keyword>
<evidence type="ECO:0000256" key="11">
    <source>
        <dbReference type="ARBA" id="ARBA00023136"/>
    </source>
</evidence>